<keyword evidence="7" id="KW-1185">Reference proteome</keyword>
<dbReference type="EMBL" id="BTSX01000005">
    <property type="protein sequence ID" value="GMS99774.1"/>
    <property type="molecule type" value="Genomic_DNA"/>
</dbReference>
<comment type="similarity">
    <text evidence="2">Belongs to the nematode transthyretin-like family.</text>
</comment>
<proteinExistence type="inferred from homology"/>
<feature type="non-terminal residue" evidence="6">
    <location>
        <position position="108"/>
    </location>
</feature>
<evidence type="ECO:0000256" key="5">
    <source>
        <dbReference type="SAM" id="SignalP"/>
    </source>
</evidence>
<dbReference type="GO" id="GO:0005576">
    <property type="term" value="C:extracellular region"/>
    <property type="evidence" value="ECO:0007669"/>
    <property type="project" value="UniProtKB-SubCell"/>
</dbReference>
<feature type="non-terminal residue" evidence="6">
    <location>
        <position position="1"/>
    </location>
</feature>
<dbReference type="Proteomes" id="UP001432027">
    <property type="component" value="Unassembled WGS sequence"/>
</dbReference>
<dbReference type="PANTHER" id="PTHR21700">
    <property type="entry name" value="TRANSTHYRETIN-LIKE FAMILY PROTEIN-RELATED"/>
    <property type="match status" value="1"/>
</dbReference>
<accession>A0AAV5U0R4</accession>
<protein>
    <recommendedName>
        <fullName evidence="8">Transthyretin-like family protein</fullName>
    </recommendedName>
</protein>
<evidence type="ECO:0000313" key="7">
    <source>
        <dbReference type="Proteomes" id="UP001432027"/>
    </source>
</evidence>
<comment type="subcellular location">
    <subcellularLocation>
        <location evidence="1">Secreted</location>
    </subcellularLocation>
</comment>
<dbReference type="InterPro" id="IPR038479">
    <property type="entry name" value="Transthyretin-like_sf"/>
</dbReference>
<gene>
    <name evidence="6" type="ORF">PENTCL1PPCAC_21949</name>
</gene>
<dbReference type="Pfam" id="PF01060">
    <property type="entry name" value="TTR-52"/>
    <property type="match status" value="1"/>
</dbReference>
<sequence length="108" mass="11926">VVLLLLLALACSVQAKCGGRKVDITGKITCATHNGKHIPIEDATIELYEDDKPFSTLMSKAVSTGGVFKLHGEDWEFFDVKFFLTITVPCSKASKSRQNCVHPAYHRM</sequence>
<reference evidence="6" key="1">
    <citation type="submission" date="2023-10" db="EMBL/GenBank/DDBJ databases">
        <title>Genome assembly of Pristionchus species.</title>
        <authorList>
            <person name="Yoshida K."/>
            <person name="Sommer R.J."/>
        </authorList>
    </citation>
    <scope>NUCLEOTIDE SEQUENCE</scope>
    <source>
        <strain evidence="6">RS0144</strain>
    </source>
</reference>
<evidence type="ECO:0000256" key="2">
    <source>
        <dbReference type="ARBA" id="ARBA00010112"/>
    </source>
</evidence>
<evidence type="ECO:0000256" key="1">
    <source>
        <dbReference type="ARBA" id="ARBA00004613"/>
    </source>
</evidence>
<feature type="chain" id="PRO_5043394598" description="Transthyretin-like family protein" evidence="5">
    <location>
        <begin position="16"/>
        <end position="108"/>
    </location>
</feature>
<feature type="signal peptide" evidence="5">
    <location>
        <begin position="1"/>
        <end position="15"/>
    </location>
</feature>
<keyword evidence="3" id="KW-0964">Secreted</keyword>
<dbReference type="AlphaFoldDB" id="A0AAV5U0R4"/>
<keyword evidence="4 5" id="KW-0732">Signal</keyword>
<name>A0AAV5U0R4_9BILA</name>
<evidence type="ECO:0000256" key="3">
    <source>
        <dbReference type="ARBA" id="ARBA00022525"/>
    </source>
</evidence>
<dbReference type="GO" id="GO:0009986">
    <property type="term" value="C:cell surface"/>
    <property type="evidence" value="ECO:0007669"/>
    <property type="project" value="InterPro"/>
</dbReference>
<dbReference type="Gene3D" id="2.60.40.3330">
    <property type="match status" value="1"/>
</dbReference>
<comment type="caution">
    <text evidence="6">The sequence shown here is derived from an EMBL/GenBank/DDBJ whole genome shotgun (WGS) entry which is preliminary data.</text>
</comment>
<dbReference type="InterPro" id="IPR001534">
    <property type="entry name" value="Transthyretin-like"/>
</dbReference>
<evidence type="ECO:0008006" key="8">
    <source>
        <dbReference type="Google" id="ProtNLM"/>
    </source>
</evidence>
<dbReference type="PANTHER" id="PTHR21700:SF3">
    <property type="entry name" value="TRANSTHYRETIN-LIKE PROTEIN 5"/>
    <property type="match status" value="1"/>
</dbReference>
<organism evidence="6 7">
    <name type="scientific">Pristionchus entomophagus</name>
    <dbReference type="NCBI Taxonomy" id="358040"/>
    <lineage>
        <taxon>Eukaryota</taxon>
        <taxon>Metazoa</taxon>
        <taxon>Ecdysozoa</taxon>
        <taxon>Nematoda</taxon>
        <taxon>Chromadorea</taxon>
        <taxon>Rhabditida</taxon>
        <taxon>Rhabditina</taxon>
        <taxon>Diplogasteromorpha</taxon>
        <taxon>Diplogasteroidea</taxon>
        <taxon>Neodiplogasteridae</taxon>
        <taxon>Pristionchus</taxon>
    </lineage>
</organism>
<evidence type="ECO:0000313" key="6">
    <source>
        <dbReference type="EMBL" id="GMS99774.1"/>
    </source>
</evidence>
<evidence type="ECO:0000256" key="4">
    <source>
        <dbReference type="ARBA" id="ARBA00022729"/>
    </source>
</evidence>